<dbReference type="InParanoid" id="B3SCE9"/>
<feature type="domain" description="APAF-1 helical" evidence="3">
    <location>
        <begin position="428"/>
        <end position="518"/>
    </location>
</feature>
<dbReference type="InterPro" id="IPR027417">
    <property type="entry name" value="P-loop_NTPase"/>
</dbReference>
<proteinExistence type="predicted"/>
<dbReference type="Pfam" id="PF17908">
    <property type="entry name" value="APAF1_C"/>
    <property type="match status" value="1"/>
</dbReference>
<dbReference type="InterPro" id="IPR036388">
    <property type="entry name" value="WH-like_DNA-bd_sf"/>
</dbReference>
<dbReference type="HOGENOM" id="CLU_517136_0_0_1"/>
<dbReference type="RefSeq" id="XP_002117913.1">
    <property type="nucleotide sequence ID" value="XM_002117877.1"/>
</dbReference>
<dbReference type="PhylomeDB" id="B3SCE9"/>
<evidence type="ECO:0000313" key="6">
    <source>
        <dbReference type="Proteomes" id="UP000009022"/>
    </source>
</evidence>
<dbReference type="InterPro" id="IPR011029">
    <property type="entry name" value="DEATH-like_dom_sf"/>
</dbReference>
<accession>B3SCE9</accession>
<dbReference type="CTD" id="6759126"/>
<dbReference type="Gene3D" id="3.40.50.300">
    <property type="entry name" value="P-loop containing nucleotide triphosphate hydrolases"/>
    <property type="match status" value="1"/>
</dbReference>
<dbReference type="PRINTS" id="PR00364">
    <property type="entry name" value="DISEASERSIST"/>
</dbReference>
<evidence type="ECO:0000259" key="3">
    <source>
        <dbReference type="Pfam" id="PF17908"/>
    </source>
</evidence>
<dbReference type="AlphaFoldDB" id="B3SCE9"/>
<dbReference type="GO" id="GO:0005829">
    <property type="term" value="C:cytosol"/>
    <property type="evidence" value="ECO:0007669"/>
    <property type="project" value="UniProtKB-ARBA"/>
</dbReference>
<feature type="compositionally biased region" description="Polar residues" evidence="2">
    <location>
        <begin position="106"/>
        <end position="116"/>
    </location>
</feature>
<dbReference type="Gene3D" id="1.10.10.10">
    <property type="entry name" value="Winged helix-like DNA-binding domain superfamily/Winged helix DNA-binding domain"/>
    <property type="match status" value="1"/>
</dbReference>
<evidence type="ECO:0008006" key="7">
    <source>
        <dbReference type="Google" id="ProtNLM"/>
    </source>
</evidence>
<dbReference type="PANTHER" id="PTHR22845">
    <property type="entry name" value="APOPTOTIC PROTEASE-ACTIVATING FACTOR 1"/>
    <property type="match status" value="1"/>
</dbReference>
<gene>
    <name evidence="5" type="ORF">TRIADDRAFT_61948</name>
</gene>
<dbReference type="Gene3D" id="1.10.533.10">
    <property type="entry name" value="Death Domain, Fas"/>
    <property type="match status" value="1"/>
</dbReference>
<sequence length="527" mass="60960">MVLSNHIIKVIEAEYSLIISDIQLVNFIYDLRSIRLLCDEEVETLKDHCLNNKERVFQFIKILKTRSDDDFFRFCSVLKDNQVRNVQNLGRKLEKEASTSKPHGHATSTNQATEANSENLSELGKIPLRNLPSTPSCHFIIRKNLVNSICDQLKIIHESSGHILIYGMAGSGKTVTVCQSVTRAADMGYFNTNGCYWMKIGNSKLSDTLFIFDDIWKKDHYKYLSFAKKSIATSRFLFYENELSHRCIRLLERLTYDEAINLIALLRHDQDDQILRRNPLVKKVIDSCAGLPLAISLIGGCRLQTDKEWSEAKAIISRKSGKIKLANYDFNLYGTFKLSFDVLDEKERKLLESLSVFKRVRIPIQSIASLWNCDEQDADDILMELNNKSLLKYVKESKGYCVVHDLIVDFLQQQIYLQTLKQDYHKILNNKLMDGYSNRCEGRWNTLADDGYFYQNLIYHAILAENNEHLQNILTDFNWMTCKIKSDQTIYNLICDLTDYVNYLKARKEIAVEDLFAYVLAVIFNTS</sequence>
<dbReference type="PANTHER" id="PTHR22845:SF5">
    <property type="entry name" value="APOPTOTIC PROTEASE-ACTIVATING FACTOR 1"/>
    <property type="match status" value="1"/>
</dbReference>
<keyword evidence="1" id="KW-0677">Repeat</keyword>
<keyword evidence="6" id="KW-1185">Reference proteome</keyword>
<dbReference type="InterPro" id="IPR048975">
    <property type="entry name" value="WHD_APAF1"/>
</dbReference>
<dbReference type="Pfam" id="PF21296">
    <property type="entry name" value="WHD_APAF1"/>
    <property type="match status" value="1"/>
</dbReference>
<name>B3SCE9_TRIAD</name>
<dbReference type="GO" id="GO:0043531">
    <property type="term" value="F:ADP binding"/>
    <property type="evidence" value="ECO:0007669"/>
    <property type="project" value="InterPro"/>
</dbReference>
<dbReference type="GO" id="GO:0006915">
    <property type="term" value="P:apoptotic process"/>
    <property type="evidence" value="ECO:0007669"/>
    <property type="project" value="UniProtKB-KW"/>
</dbReference>
<organism evidence="5 6">
    <name type="scientific">Trichoplax adhaerens</name>
    <name type="common">Trichoplax reptans</name>
    <dbReference type="NCBI Taxonomy" id="10228"/>
    <lineage>
        <taxon>Eukaryota</taxon>
        <taxon>Metazoa</taxon>
        <taxon>Placozoa</taxon>
        <taxon>Uniplacotomia</taxon>
        <taxon>Trichoplacea</taxon>
        <taxon>Trichoplacidae</taxon>
        <taxon>Trichoplax</taxon>
    </lineage>
</organism>
<dbReference type="InterPro" id="IPR041452">
    <property type="entry name" value="APAF1_C"/>
</dbReference>
<dbReference type="KEGG" id="tad:TRIADDRAFT_61948"/>
<feature type="domain" description="Apoptotic protease-activating factor 1 winged-helix" evidence="4">
    <location>
        <begin position="351"/>
        <end position="411"/>
    </location>
</feature>
<dbReference type="Gene3D" id="1.25.40.370">
    <property type="match status" value="1"/>
</dbReference>
<dbReference type="SUPFAM" id="SSF47986">
    <property type="entry name" value="DEATH domain"/>
    <property type="match status" value="1"/>
</dbReference>
<reference evidence="5 6" key="1">
    <citation type="journal article" date="2008" name="Nature">
        <title>The Trichoplax genome and the nature of placozoans.</title>
        <authorList>
            <person name="Srivastava M."/>
            <person name="Begovic E."/>
            <person name="Chapman J."/>
            <person name="Putnam N.H."/>
            <person name="Hellsten U."/>
            <person name="Kawashima T."/>
            <person name="Kuo A."/>
            <person name="Mitros T."/>
            <person name="Salamov A."/>
            <person name="Carpenter M.L."/>
            <person name="Signorovitch A.Y."/>
            <person name="Moreno M.A."/>
            <person name="Kamm K."/>
            <person name="Grimwood J."/>
            <person name="Schmutz J."/>
            <person name="Shapiro H."/>
            <person name="Grigoriev I.V."/>
            <person name="Buss L.W."/>
            <person name="Schierwater B."/>
            <person name="Dellaporta S.L."/>
            <person name="Rokhsar D.S."/>
        </authorList>
    </citation>
    <scope>NUCLEOTIDE SEQUENCE [LARGE SCALE GENOMIC DNA]</scope>
    <source>
        <strain evidence="5 6">Grell-BS-1999</strain>
    </source>
</reference>
<dbReference type="GeneID" id="6759126"/>
<dbReference type="EMBL" id="DS985270">
    <property type="protein sequence ID" value="EDV19580.1"/>
    <property type="molecule type" value="Genomic_DNA"/>
</dbReference>
<evidence type="ECO:0000259" key="4">
    <source>
        <dbReference type="Pfam" id="PF21296"/>
    </source>
</evidence>
<dbReference type="Proteomes" id="UP000009022">
    <property type="component" value="Unassembled WGS sequence"/>
</dbReference>
<dbReference type="InterPro" id="IPR042197">
    <property type="entry name" value="Apaf_helical"/>
</dbReference>
<dbReference type="STRING" id="10228.B3SCE9"/>
<protein>
    <recommendedName>
        <fullName evidence="7">CARD domain-containing protein</fullName>
    </recommendedName>
</protein>
<dbReference type="OrthoDB" id="1357022at2759"/>
<feature type="region of interest" description="Disordered" evidence="2">
    <location>
        <begin position="94"/>
        <end position="116"/>
    </location>
</feature>
<dbReference type="eggNOG" id="KOG4658">
    <property type="taxonomic scope" value="Eukaryota"/>
</dbReference>
<evidence type="ECO:0000256" key="1">
    <source>
        <dbReference type="ARBA" id="ARBA00022737"/>
    </source>
</evidence>
<dbReference type="SUPFAM" id="SSF52540">
    <property type="entry name" value="P-loop containing nucleoside triphosphate hydrolases"/>
    <property type="match status" value="1"/>
</dbReference>
<dbReference type="CDD" id="cd01671">
    <property type="entry name" value="CARD"/>
    <property type="match status" value="1"/>
</dbReference>
<evidence type="ECO:0000256" key="2">
    <source>
        <dbReference type="SAM" id="MobiDB-lite"/>
    </source>
</evidence>
<evidence type="ECO:0000313" key="5">
    <source>
        <dbReference type="EMBL" id="EDV19580.1"/>
    </source>
</evidence>
<dbReference type="Gene3D" id="1.10.8.430">
    <property type="entry name" value="Helical domain of apoptotic protease-activating factors"/>
    <property type="match status" value="1"/>
</dbReference>